<dbReference type="EMBL" id="CP002418">
    <property type="protein sequence ID" value="ADU44901.1"/>
    <property type="molecule type" value="Genomic_DNA"/>
</dbReference>
<dbReference type="HOGENOM" id="CLU_106619_2_1_5"/>
<dbReference type="STRING" id="652103.Rpdx1_3330"/>
<name>E6VQB1_RHOPX</name>
<protein>
    <recommendedName>
        <fullName evidence="2">UPF0178 protein Rpdx1_3330</fullName>
    </recommendedName>
</protein>
<proteinExistence type="inferred from homology"/>
<dbReference type="BioCyc" id="RPAL652103:RPDX1_RS16425-MONOMER"/>
<evidence type="ECO:0000256" key="2">
    <source>
        <dbReference type="HAMAP-Rule" id="MF_00489"/>
    </source>
</evidence>
<dbReference type="Proteomes" id="UP000001402">
    <property type="component" value="Chromosome"/>
</dbReference>
<dbReference type="KEGG" id="rpx:Rpdx1_3330"/>
<dbReference type="AlphaFoldDB" id="E6VQB1"/>
<sequence length="158" mass="16933">MTDALTRIYVDADACPVKDEVYKVAERHHVPVTVVAGGFIRVPQHPLIERVAAGSGMDAADDWIAERVKPGDIVVTADVPLASRCVKAGAEVLAPNGKPFSEQSIGMTLAVRNLMTDLRSSGEITGGPRAFSPRDRSTFLSALDSAIRRIARRRAAPT</sequence>
<dbReference type="eggNOG" id="COG1671">
    <property type="taxonomic scope" value="Bacteria"/>
</dbReference>
<comment type="similarity">
    <text evidence="1 2">Belongs to the UPF0178 family.</text>
</comment>
<evidence type="ECO:0000313" key="3">
    <source>
        <dbReference type="EMBL" id="ADU44901.1"/>
    </source>
</evidence>
<dbReference type="OrthoDB" id="9798918at2"/>
<dbReference type="PANTHER" id="PTHR35146:SF1">
    <property type="entry name" value="UPF0178 PROTEIN YAII"/>
    <property type="match status" value="1"/>
</dbReference>
<dbReference type="InterPro" id="IPR003791">
    <property type="entry name" value="UPF0178"/>
</dbReference>
<dbReference type="PANTHER" id="PTHR35146">
    <property type="entry name" value="UPF0178 PROTEIN YAII"/>
    <property type="match status" value="1"/>
</dbReference>
<reference evidence="3" key="1">
    <citation type="submission" date="2010-12" db="EMBL/GenBank/DDBJ databases">
        <title>Complete sequence of Rhodopseudomonas palustris DX-1.</title>
        <authorList>
            <consortium name="US DOE Joint Genome Institute"/>
            <person name="Lucas S."/>
            <person name="Copeland A."/>
            <person name="Lapidus A."/>
            <person name="Cheng J.-F."/>
            <person name="Goodwin L."/>
            <person name="Pitluck S."/>
            <person name="Misra M."/>
            <person name="Chertkov O."/>
            <person name="Detter J.C."/>
            <person name="Han C."/>
            <person name="Tapia R."/>
            <person name="Land M."/>
            <person name="Hauser L."/>
            <person name="Kyrpides N."/>
            <person name="Ivanova N."/>
            <person name="Ovchinnikova G."/>
            <person name="Logan B."/>
            <person name="Oda Y."/>
            <person name="Harwood C."/>
            <person name="Woyke T."/>
        </authorList>
    </citation>
    <scope>NUCLEOTIDE SEQUENCE [LARGE SCALE GENOMIC DNA]</scope>
    <source>
        <strain evidence="3">DX-1</strain>
    </source>
</reference>
<accession>E6VQB1</accession>
<dbReference type="Pfam" id="PF02639">
    <property type="entry name" value="DUF188"/>
    <property type="match status" value="1"/>
</dbReference>
<dbReference type="CDD" id="cd18720">
    <property type="entry name" value="PIN_YqxD-like"/>
    <property type="match status" value="1"/>
</dbReference>
<dbReference type="HAMAP" id="MF_00489">
    <property type="entry name" value="UPF0178"/>
    <property type="match status" value="1"/>
</dbReference>
<organism evidence="3 4">
    <name type="scientific">Rhodopseudomonas palustris (strain DX-1)</name>
    <dbReference type="NCBI Taxonomy" id="652103"/>
    <lineage>
        <taxon>Bacteria</taxon>
        <taxon>Pseudomonadati</taxon>
        <taxon>Pseudomonadota</taxon>
        <taxon>Alphaproteobacteria</taxon>
        <taxon>Hyphomicrobiales</taxon>
        <taxon>Nitrobacteraceae</taxon>
        <taxon>Rhodopseudomonas</taxon>
    </lineage>
</organism>
<evidence type="ECO:0000313" key="4">
    <source>
        <dbReference type="Proteomes" id="UP000001402"/>
    </source>
</evidence>
<evidence type="ECO:0000256" key="1">
    <source>
        <dbReference type="ARBA" id="ARBA00008522"/>
    </source>
</evidence>
<gene>
    <name evidence="3" type="ordered locus">Rpdx1_3330</name>
</gene>
<dbReference type="NCBIfam" id="NF001095">
    <property type="entry name" value="PRK00124.1"/>
    <property type="match status" value="1"/>
</dbReference>